<feature type="compositionally biased region" description="Acidic residues" evidence="1">
    <location>
        <begin position="202"/>
        <end position="238"/>
    </location>
</feature>
<feature type="region of interest" description="Disordered" evidence="1">
    <location>
        <begin position="22"/>
        <end position="242"/>
    </location>
</feature>
<evidence type="ECO:0000313" key="2">
    <source>
        <dbReference type="EMBL" id="KNZ51254.1"/>
    </source>
</evidence>
<feature type="compositionally biased region" description="Low complexity" evidence="1">
    <location>
        <begin position="273"/>
        <end position="290"/>
    </location>
</feature>
<feature type="compositionally biased region" description="Acidic residues" evidence="1">
    <location>
        <begin position="344"/>
        <end position="353"/>
    </location>
</feature>
<dbReference type="OrthoDB" id="2507832at2759"/>
<dbReference type="STRING" id="27349.A0A0L6URW1"/>
<name>A0A0L6URW1_9BASI</name>
<feature type="compositionally biased region" description="Basic and acidic residues" evidence="1">
    <location>
        <begin position="151"/>
        <end position="170"/>
    </location>
</feature>
<evidence type="ECO:0000313" key="3">
    <source>
        <dbReference type="Proteomes" id="UP000037035"/>
    </source>
</evidence>
<comment type="caution">
    <text evidence="2">The sequence shown here is derived from an EMBL/GenBank/DDBJ whole genome shotgun (WGS) entry which is preliminary data.</text>
</comment>
<keyword evidence="3" id="KW-1185">Reference proteome</keyword>
<accession>A0A0L6URW1</accession>
<feature type="region of interest" description="Disordered" evidence="1">
    <location>
        <begin position="490"/>
        <end position="520"/>
    </location>
</feature>
<gene>
    <name evidence="2" type="ORF">VP01_4022g1</name>
</gene>
<feature type="region of interest" description="Disordered" evidence="1">
    <location>
        <begin position="269"/>
        <end position="353"/>
    </location>
</feature>
<feature type="compositionally biased region" description="Basic and acidic residues" evidence="1">
    <location>
        <begin position="120"/>
        <end position="137"/>
    </location>
</feature>
<protein>
    <submittedName>
        <fullName evidence="2">Uncharacterized protein</fullName>
    </submittedName>
</protein>
<dbReference type="AlphaFoldDB" id="A0A0L6URW1"/>
<dbReference type="VEuPathDB" id="FungiDB:VP01_4022g1"/>
<feature type="compositionally biased region" description="Basic and acidic residues" evidence="1">
    <location>
        <begin position="68"/>
        <end position="80"/>
    </location>
</feature>
<dbReference type="EMBL" id="LAVV01009083">
    <property type="protein sequence ID" value="KNZ51254.1"/>
    <property type="molecule type" value="Genomic_DNA"/>
</dbReference>
<evidence type="ECO:0000256" key="1">
    <source>
        <dbReference type="SAM" id="MobiDB-lite"/>
    </source>
</evidence>
<reference evidence="2 3" key="1">
    <citation type="submission" date="2015-08" db="EMBL/GenBank/DDBJ databases">
        <title>Next Generation Sequencing and Analysis of the Genome of Puccinia sorghi L Schw, the Causal Agent of Maize Common Rust.</title>
        <authorList>
            <person name="Rochi L."/>
            <person name="Burguener G."/>
            <person name="Darino M."/>
            <person name="Turjanski A."/>
            <person name="Kreff E."/>
            <person name="Dieguez M.J."/>
            <person name="Sacco F."/>
        </authorList>
    </citation>
    <scope>NUCLEOTIDE SEQUENCE [LARGE SCALE GENOMIC DNA]</scope>
    <source>
        <strain evidence="2 3">RO10H11247</strain>
    </source>
</reference>
<feature type="compositionally biased region" description="Basic and acidic residues" evidence="1">
    <location>
        <begin position="299"/>
        <end position="309"/>
    </location>
</feature>
<feature type="compositionally biased region" description="Basic residues" evidence="1">
    <location>
        <begin position="138"/>
        <end position="150"/>
    </location>
</feature>
<sequence>MELISADLDSLRQLRLSLGIGQQQQCYPRTPPEEAITPFTANPKPLDDYHHPFQHPPVPGQMTHHHPIPVDHRGPQSRDPRLKKRPSQPDHPARSKPPANPSRSAPHSVERFNLKHHRVREPPSNREALDSPHLEHKSRPRRHSESRRRRSTDDHLRSERSKRRSLELSRPRRSRPRPSSVSRERASRAESSYSENQRDGREEEEYDDDEEEQEEDDEYDEYDDDEEEEEEYTEEEDHDSWLQAEYRRYEAEMARYYQELEIYERKMRERHAAGLSSASSHHHGASGSSSRRTIQRRRNSTEEYFKRSLESVGHSSNRNRRFSLAGERSTLPGRGRPISHEHETEEDSVADPEQETVEAAAVLLGLGLSRTPVSHSATNSTTSVQNSKTSKTGHRADTGRVIEEMLSASAQLSDTPVDTPSNEHSPSVQPSCRHKRPSNATDSPLLHSLVEDLHLPHAPDAAAISLLHFPHRIPTLTPATVAPRPIRKKQKHNLHDSLNSHPPPPLPIQSSSRLSKRTVPRLPKKNVHRLQLEQDLHQSLQPFRHAHVSLQVDVEHPEDDGQDD</sequence>
<feature type="region of interest" description="Disordered" evidence="1">
    <location>
        <begin position="411"/>
        <end position="440"/>
    </location>
</feature>
<organism evidence="2 3">
    <name type="scientific">Puccinia sorghi</name>
    <dbReference type="NCBI Taxonomy" id="27349"/>
    <lineage>
        <taxon>Eukaryota</taxon>
        <taxon>Fungi</taxon>
        <taxon>Dikarya</taxon>
        <taxon>Basidiomycota</taxon>
        <taxon>Pucciniomycotina</taxon>
        <taxon>Pucciniomycetes</taxon>
        <taxon>Pucciniales</taxon>
        <taxon>Pucciniaceae</taxon>
        <taxon>Puccinia</taxon>
    </lineage>
</organism>
<feature type="region of interest" description="Disordered" evidence="1">
    <location>
        <begin position="372"/>
        <end position="397"/>
    </location>
</feature>
<feature type="compositionally biased region" description="Polar residues" evidence="1">
    <location>
        <begin position="411"/>
        <end position="430"/>
    </location>
</feature>
<dbReference type="Proteomes" id="UP000037035">
    <property type="component" value="Unassembled WGS sequence"/>
</dbReference>
<proteinExistence type="predicted"/>
<feature type="compositionally biased region" description="Polar residues" evidence="1">
    <location>
        <begin position="372"/>
        <end position="390"/>
    </location>
</feature>